<sequence>MAIPSLGFLESFESRYSKGSWHPAMTANATLASYWLNWRFFVCAIWVLISTTVAMILIWKNEIFGKSNRHIGETVQQETAATMYEDDTWRPCLKGVHPAWLLAYRLIAFFVLMVLLIVTALVNGGSIFYYYTQWTFTLITIYFGLGSILSIYGCYQYHKRVSGDKVDNVEADAEQGTHVTASPIDSNISNITKNPDSHEEHGVRQSAGLWAHAFQIIFQMNAGAVLLTDCVFWLIMVPFLAQKDYHLNVLAVNMHSLNAIFLLGDSALNCLRFPLFRIAYFLLWTVVYVIFQWTLHACVYLWWPYPFLDLSSSYAPLWYLVVGVMHIPCYGGFALTIKLKHYLLSKLFPHSYQCPR</sequence>
<accession>A0A1Q3ARR5</accession>
<dbReference type="PANTHER" id="PTHR12242">
    <property type="entry name" value="OS02G0130600 PROTEIN-RELATED"/>
    <property type="match status" value="1"/>
</dbReference>
<feature type="transmembrane region" description="Helical" evidence="1">
    <location>
        <begin position="317"/>
        <end position="337"/>
    </location>
</feature>
<organism evidence="2 3">
    <name type="scientific">Cephalotus follicularis</name>
    <name type="common">Albany pitcher plant</name>
    <dbReference type="NCBI Taxonomy" id="3775"/>
    <lineage>
        <taxon>Eukaryota</taxon>
        <taxon>Viridiplantae</taxon>
        <taxon>Streptophyta</taxon>
        <taxon>Embryophyta</taxon>
        <taxon>Tracheophyta</taxon>
        <taxon>Spermatophyta</taxon>
        <taxon>Magnoliopsida</taxon>
        <taxon>eudicotyledons</taxon>
        <taxon>Gunneridae</taxon>
        <taxon>Pentapetalae</taxon>
        <taxon>rosids</taxon>
        <taxon>fabids</taxon>
        <taxon>Oxalidales</taxon>
        <taxon>Cephalotaceae</taxon>
        <taxon>Cephalotus</taxon>
    </lineage>
</organism>
<feature type="transmembrane region" description="Helical" evidence="1">
    <location>
        <begin position="99"/>
        <end position="122"/>
    </location>
</feature>
<dbReference type="PANTHER" id="PTHR12242:SF22">
    <property type="entry name" value="OS02G0130600 PROTEIN"/>
    <property type="match status" value="1"/>
</dbReference>
<feature type="transmembrane region" description="Helical" evidence="1">
    <location>
        <begin position="247"/>
        <end position="268"/>
    </location>
</feature>
<dbReference type="GO" id="GO:0016020">
    <property type="term" value="C:membrane"/>
    <property type="evidence" value="ECO:0007669"/>
    <property type="project" value="TreeGrafter"/>
</dbReference>
<dbReference type="AlphaFoldDB" id="A0A1Q3ARR5"/>
<dbReference type="OrthoDB" id="419711at2759"/>
<keyword evidence="1" id="KW-0472">Membrane</keyword>
<dbReference type="Proteomes" id="UP000187406">
    <property type="component" value="Unassembled WGS sequence"/>
</dbReference>
<evidence type="ECO:0000313" key="2">
    <source>
        <dbReference type="EMBL" id="GAV58364.1"/>
    </source>
</evidence>
<gene>
    <name evidence="2" type="ORF">CFOL_v3_01898</name>
</gene>
<feature type="transmembrane region" description="Helical" evidence="1">
    <location>
        <begin position="134"/>
        <end position="155"/>
    </location>
</feature>
<protein>
    <submittedName>
        <fullName evidence="2">Uncharacterized protein</fullName>
    </submittedName>
</protein>
<evidence type="ECO:0000313" key="3">
    <source>
        <dbReference type="Proteomes" id="UP000187406"/>
    </source>
</evidence>
<keyword evidence="1" id="KW-0812">Transmembrane</keyword>
<dbReference type="FunCoup" id="A0A1Q3ARR5">
    <property type="interactions" value="1"/>
</dbReference>
<keyword evidence="1" id="KW-1133">Transmembrane helix</keyword>
<proteinExistence type="predicted"/>
<name>A0A1Q3ARR5_CEPFO</name>
<dbReference type="InParanoid" id="A0A1Q3ARR5"/>
<feature type="transmembrane region" description="Helical" evidence="1">
    <location>
        <begin position="222"/>
        <end position="241"/>
    </location>
</feature>
<feature type="transmembrane region" description="Helical" evidence="1">
    <location>
        <begin position="38"/>
        <end position="59"/>
    </location>
</feature>
<evidence type="ECO:0000256" key="1">
    <source>
        <dbReference type="SAM" id="Phobius"/>
    </source>
</evidence>
<reference evidence="3" key="1">
    <citation type="submission" date="2016-04" db="EMBL/GenBank/DDBJ databases">
        <title>Cephalotus genome sequencing.</title>
        <authorList>
            <person name="Fukushima K."/>
            <person name="Hasebe M."/>
            <person name="Fang X."/>
        </authorList>
    </citation>
    <scope>NUCLEOTIDE SEQUENCE [LARGE SCALE GENOMIC DNA]</scope>
    <source>
        <strain evidence="3">cv. St1</strain>
    </source>
</reference>
<keyword evidence="3" id="KW-1185">Reference proteome</keyword>
<comment type="caution">
    <text evidence="2">The sequence shown here is derived from an EMBL/GenBank/DDBJ whole genome shotgun (WGS) entry which is preliminary data.</text>
</comment>
<dbReference type="EMBL" id="BDDD01000065">
    <property type="protein sequence ID" value="GAV58364.1"/>
    <property type="molecule type" value="Genomic_DNA"/>
</dbReference>
<feature type="transmembrane region" description="Helical" evidence="1">
    <location>
        <begin position="280"/>
        <end position="305"/>
    </location>
</feature>